<dbReference type="Pfam" id="PF10604">
    <property type="entry name" value="Polyketide_cyc2"/>
    <property type="match status" value="1"/>
</dbReference>
<keyword evidence="1" id="KW-0812">Transmembrane</keyword>
<proteinExistence type="predicted"/>
<protein>
    <submittedName>
        <fullName evidence="3">Uncharacterized protein LOC110984851</fullName>
    </submittedName>
</protein>
<name>A0A8B7Z8H0_ACAPL</name>
<organism evidence="2 3">
    <name type="scientific">Acanthaster planci</name>
    <name type="common">Crown-of-thorns starfish</name>
    <dbReference type="NCBI Taxonomy" id="133434"/>
    <lineage>
        <taxon>Eukaryota</taxon>
        <taxon>Metazoa</taxon>
        <taxon>Echinodermata</taxon>
        <taxon>Eleutherozoa</taxon>
        <taxon>Asterozoa</taxon>
        <taxon>Asteroidea</taxon>
        <taxon>Valvatacea</taxon>
        <taxon>Valvatida</taxon>
        <taxon>Acanthasteridae</taxon>
        <taxon>Acanthaster</taxon>
    </lineage>
</organism>
<dbReference type="AlphaFoldDB" id="A0A8B7Z8H0"/>
<evidence type="ECO:0000313" key="3">
    <source>
        <dbReference type="RefSeq" id="XP_022101110.1"/>
    </source>
</evidence>
<dbReference type="KEGG" id="aplc:110984851"/>
<accession>A0A8B7Z8H0</accession>
<dbReference type="InterPro" id="IPR023393">
    <property type="entry name" value="START-like_dom_sf"/>
</dbReference>
<evidence type="ECO:0000313" key="2">
    <source>
        <dbReference type="Proteomes" id="UP000694845"/>
    </source>
</evidence>
<keyword evidence="2" id="KW-1185">Reference proteome</keyword>
<gene>
    <name evidence="3" type="primary">LOC110984851</name>
</gene>
<dbReference type="OrthoDB" id="10347922at2759"/>
<dbReference type="GeneID" id="110984851"/>
<dbReference type="SUPFAM" id="SSF55961">
    <property type="entry name" value="Bet v1-like"/>
    <property type="match status" value="1"/>
</dbReference>
<dbReference type="RefSeq" id="XP_022101110.1">
    <property type="nucleotide sequence ID" value="XM_022245418.1"/>
</dbReference>
<feature type="transmembrane region" description="Helical" evidence="1">
    <location>
        <begin position="12"/>
        <end position="29"/>
    </location>
</feature>
<dbReference type="OMA" id="LECMWIT"/>
<keyword evidence="1" id="KW-0472">Membrane</keyword>
<dbReference type="InterPro" id="IPR019587">
    <property type="entry name" value="Polyketide_cyclase/dehydratase"/>
</dbReference>
<dbReference type="Gene3D" id="3.30.530.20">
    <property type="match status" value="1"/>
</dbReference>
<sequence>MANTGIGKLRALVIFGLVAGVVAWVATWHDEFTVTTEMSVARGAEEVYRLIADLRNHKKYHQYVPKETELLHSGTTDDGIEVRTFRTRELVPLPFGFHIPITFDATTKLTKPNRELVIELAVIGGTKGTSTWTLAANKGTAGAAVGTLVREEFTLECMWITCSFVEEKARTSHAELFRNMKNDLDGTGEV</sequence>
<dbReference type="Proteomes" id="UP000694845">
    <property type="component" value="Unplaced"/>
</dbReference>
<keyword evidence="1" id="KW-1133">Transmembrane helix</keyword>
<evidence type="ECO:0000256" key="1">
    <source>
        <dbReference type="SAM" id="Phobius"/>
    </source>
</evidence>
<reference evidence="3" key="1">
    <citation type="submission" date="2025-08" db="UniProtKB">
        <authorList>
            <consortium name="RefSeq"/>
        </authorList>
    </citation>
    <scope>IDENTIFICATION</scope>
</reference>